<feature type="transmembrane region" description="Helical" evidence="5">
    <location>
        <begin position="12"/>
        <end position="42"/>
    </location>
</feature>
<feature type="transmembrane region" description="Helical" evidence="5">
    <location>
        <begin position="459"/>
        <end position="475"/>
    </location>
</feature>
<dbReference type="Proteomes" id="UP000007754">
    <property type="component" value="Unplaced"/>
</dbReference>
<dbReference type="GO" id="GO:0005829">
    <property type="term" value="C:cytosol"/>
    <property type="evidence" value="ECO:0007669"/>
    <property type="project" value="TreeGrafter"/>
</dbReference>
<evidence type="ECO:0000259" key="6">
    <source>
        <dbReference type="Pfam" id="PF05185"/>
    </source>
</evidence>
<evidence type="ECO:0000313" key="9">
    <source>
        <dbReference type="Proteomes" id="UP000007754"/>
    </source>
</evidence>
<dbReference type="GeneTree" id="ENSGT00390000001141"/>
<dbReference type="GO" id="GO:0032259">
    <property type="term" value="P:methylation"/>
    <property type="evidence" value="ECO:0007669"/>
    <property type="project" value="UniProtKB-KW"/>
</dbReference>
<keyword evidence="5" id="KW-0812">Transmembrane</keyword>
<dbReference type="AlphaFoldDB" id="A0A674GG82"/>
<dbReference type="Pfam" id="PF05185">
    <property type="entry name" value="PRMT5"/>
    <property type="match status" value="1"/>
</dbReference>
<dbReference type="InterPro" id="IPR029063">
    <property type="entry name" value="SAM-dependent_MTases_sf"/>
</dbReference>
<dbReference type="GO" id="GO:0005634">
    <property type="term" value="C:nucleus"/>
    <property type="evidence" value="ECO:0007669"/>
    <property type="project" value="TreeGrafter"/>
</dbReference>
<evidence type="ECO:0000313" key="8">
    <source>
        <dbReference type="Ensembl" id="ENSTGUP00000021431.1"/>
    </source>
</evidence>
<reference evidence="8" key="1">
    <citation type="submission" date="2025-08" db="UniProtKB">
        <authorList>
            <consortium name="Ensembl"/>
        </authorList>
    </citation>
    <scope>IDENTIFICATION</scope>
</reference>
<dbReference type="GO" id="GO:0016274">
    <property type="term" value="F:protein-arginine N-methyltransferase activity"/>
    <property type="evidence" value="ECO:0007669"/>
    <property type="project" value="InterPro"/>
</dbReference>
<keyword evidence="3 4" id="KW-0949">S-adenosyl-L-methionine</keyword>
<evidence type="ECO:0000259" key="7">
    <source>
        <dbReference type="Pfam" id="PF17286"/>
    </source>
</evidence>
<dbReference type="FunFam" id="2.70.160.11:FF:000003">
    <property type="entry name" value="Protein arginine N-methyltransferase 5"/>
    <property type="match status" value="1"/>
</dbReference>
<keyword evidence="2 4" id="KW-0808">Transferase</keyword>
<dbReference type="InterPro" id="IPR035248">
    <property type="entry name" value="PRMT5_C"/>
</dbReference>
<feature type="transmembrane region" description="Helical" evidence="5">
    <location>
        <begin position="167"/>
        <end position="186"/>
    </location>
</feature>
<feature type="transmembrane region" description="Helical" evidence="5">
    <location>
        <begin position="54"/>
        <end position="73"/>
    </location>
</feature>
<dbReference type="FunFam" id="3.40.50.150:FF:000029">
    <property type="entry name" value="Protein arginine N-methyltransferase 5"/>
    <property type="match status" value="1"/>
</dbReference>
<feature type="domain" description="PRMT5 arginine-N-methyltransferase" evidence="6">
    <location>
        <begin position="550"/>
        <end position="716"/>
    </location>
</feature>
<feature type="transmembrane region" description="Helical" evidence="5">
    <location>
        <begin position="402"/>
        <end position="422"/>
    </location>
</feature>
<feature type="transmembrane region" description="Helical" evidence="5">
    <location>
        <begin position="428"/>
        <end position="447"/>
    </location>
</feature>
<feature type="transmembrane region" description="Helical" evidence="5">
    <location>
        <begin position="79"/>
        <end position="98"/>
    </location>
</feature>
<dbReference type="Gene3D" id="2.70.160.11">
    <property type="entry name" value="Hnrnp arginine n-methyltransferase1"/>
    <property type="match status" value="1"/>
</dbReference>
<keyword evidence="9" id="KW-1185">Reference proteome</keyword>
<dbReference type="PANTHER" id="PTHR10738">
    <property type="entry name" value="PROTEIN ARGININE N-METHYLTRANSFERASE 5"/>
    <property type="match status" value="1"/>
</dbReference>
<feature type="domain" description="PRMT5 oligomerisation" evidence="7">
    <location>
        <begin position="719"/>
        <end position="887"/>
    </location>
</feature>
<gene>
    <name evidence="8" type="primary">PRMT5</name>
</gene>
<organism evidence="8 9">
    <name type="scientific">Taeniopygia guttata</name>
    <name type="common">Zebra finch</name>
    <name type="synonym">Poephila guttata</name>
    <dbReference type="NCBI Taxonomy" id="59729"/>
    <lineage>
        <taxon>Eukaryota</taxon>
        <taxon>Metazoa</taxon>
        <taxon>Chordata</taxon>
        <taxon>Craniata</taxon>
        <taxon>Vertebrata</taxon>
        <taxon>Euteleostomi</taxon>
        <taxon>Archelosauria</taxon>
        <taxon>Archosauria</taxon>
        <taxon>Dinosauria</taxon>
        <taxon>Saurischia</taxon>
        <taxon>Theropoda</taxon>
        <taxon>Coelurosauria</taxon>
        <taxon>Aves</taxon>
        <taxon>Neognathae</taxon>
        <taxon>Neoaves</taxon>
        <taxon>Telluraves</taxon>
        <taxon>Australaves</taxon>
        <taxon>Passeriformes</taxon>
        <taxon>Passeroidea</taxon>
        <taxon>Estrildidae</taxon>
        <taxon>Estrildinae</taxon>
        <taxon>Taeniopygia</taxon>
    </lineage>
</organism>
<feature type="transmembrane region" description="Helical" evidence="5">
    <location>
        <begin position="232"/>
        <end position="247"/>
    </location>
</feature>
<feature type="transmembrane region" description="Helical" evidence="5">
    <location>
        <begin position="313"/>
        <end position="336"/>
    </location>
</feature>
<evidence type="ECO:0000256" key="1">
    <source>
        <dbReference type="ARBA" id="ARBA00022603"/>
    </source>
</evidence>
<feature type="transmembrane region" description="Helical" evidence="5">
    <location>
        <begin position="137"/>
        <end position="160"/>
    </location>
</feature>
<keyword evidence="1 4" id="KW-0489">Methyltransferase</keyword>
<dbReference type="Ensembl" id="ENSTGUT00000045193.1">
    <property type="protein sequence ID" value="ENSTGUP00000021431.1"/>
    <property type="gene ID" value="ENSTGUG00000021453.1"/>
</dbReference>
<feature type="transmembrane region" description="Helical" evidence="5">
    <location>
        <begin position="348"/>
        <end position="368"/>
    </location>
</feature>
<dbReference type="PANTHER" id="PTHR10738:SF0">
    <property type="entry name" value="PROTEIN ARGININE N-METHYLTRANSFERASE 5"/>
    <property type="match status" value="1"/>
</dbReference>
<feature type="transmembrane region" description="Helical" evidence="5">
    <location>
        <begin position="374"/>
        <end position="395"/>
    </location>
</feature>
<reference evidence="8" key="2">
    <citation type="submission" date="2025-09" db="UniProtKB">
        <authorList>
            <consortium name="Ensembl"/>
        </authorList>
    </citation>
    <scope>IDENTIFICATION</scope>
</reference>
<dbReference type="Pfam" id="PF17286">
    <property type="entry name" value="PRMT5_C"/>
    <property type="match status" value="1"/>
</dbReference>
<dbReference type="GO" id="GO:0006355">
    <property type="term" value="P:regulation of DNA-templated transcription"/>
    <property type="evidence" value="ECO:0007669"/>
    <property type="project" value="TreeGrafter"/>
</dbReference>
<feature type="transmembrane region" description="Helical" evidence="5">
    <location>
        <begin position="289"/>
        <end position="307"/>
    </location>
</feature>
<dbReference type="Gene3D" id="3.40.50.150">
    <property type="entry name" value="Vaccinia Virus protein VP39"/>
    <property type="match status" value="1"/>
</dbReference>
<dbReference type="PROSITE" id="PS51678">
    <property type="entry name" value="SAM_MT_PRMT"/>
    <property type="match status" value="1"/>
</dbReference>
<keyword evidence="5" id="KW-1133">Transmembrane helix</keyword>
<feature type="transmembrane region" description="Helical" evidence="5">
    <location>
        <begin position="192"/>
        <end position="220"/>
    </location>
</feature>
<protein>
    <submittedName>
        <fullName evidence="8">Protein arginine methyltransferase 5</fullName>
    </submittedName>
</protein>
<evidence type="ECO:0000256" key="5">
    <source>
        <dbReference type="SAM" id="Phobius"/>
    </source>
</evidence>
<dbReference type="InterPro" id="IPR035075">
    <property type="entry name" value="PRMT5"/>
</dbReference>
<dbReference type="InterPro" id="IPR025799">
    <property type="entry name" value="Arg_MeTrfase"/>
</dbReference>
<feature type="transmembrane region" description="Helical" evidence="5">
    <location>
        <begin position="253"/>
        <end position="277"/>
    </location>
</feature>
<keyword evidence="5" id="KW-0472">Membrane</keyword>
<feature type="transmembrane region" description="Helical" evidence="5">
    <location>
        <begin position="110"/>
        <end position="131"/>
    </location>
</feature>
<feature type="transmembrane region" description="Helical" evidence="5">
    <location>
        <begin position="481"/>
        <end position="506"/>
    </location>
</feature>
<evidence type="ECO:0000256" key="3">
    <source>
        <dbReference type="ARBA" id="ARBA00022691"/>
    </source>
</evidence>
<evidence type="ECO:0000256" key="4">
    <source>
        <dbReference type="PROSITE-ProRule" id="PRU01015"/>
    </source>
</evidence>
<sequence length="889" mass="104087">MYYYRIPLYIAVYWFILVYTGLYWSVLVYTGFYWFLLVFTVFFRSWTCRSSCRALVYTGLYWFILVHTTMYYYRILLYIALYWSILVYTGLYWFLLVFSQLDVQIIVQGAGLYWFILVYTGAYHHVSLSYITVYCSILVYTGLYWSILVYTGLYWFLLVFPQLDVQIIVQGTGLYWFILVYITMYYCHTQPYITVYCSILVYTGLYWFILVYTGLYWFLLVFSPAGRADHRAGHWFILVYTGLYHHISLPYTAVYYCILLYTGPYWFILVYTGFYWFFRSWTCRSSCRAHPGTGLYWFILVYTTMYHCYTRPYITVYCCILVHTGLYWFILVFTGFSPAGRADHRAGHWFILVYTGLYWCIPPCNIPIHGRILLYIAVYWFILVYTGLYWFLLVFPQLDVQIIVQGTGLYWCILVHTTMYYYRIPLYIAAYWFILVHTGFYWFILVFPQLDVQIIVQGAPRHWFILVYTGIYPHVSLPYMTIYYCILLYTGLYWFILVYTGLYWFLLVSPQLDVQIIVQGAPRHGGRPLAAYLQYLEHLGQHRPPPSAYELYARGYEDYLQSPLQPLMDNLESQTYEVFEKDPIKYCQYQQAIFKCLTDRVPEEERETNVQVVMVLGAGRGPLVAAALRAARQAGARLRLYAVEKNPNAVVTLENCQWEEWGSQVAVVARDMRGWAAPEAADLVVSELLGSFGDNELSPECLDGARGCLKEDGVSIPQSYTSFLAPVSSSKLYNEVRGCREHDRHPEAQFETPYVVRLHNFHQVAPPQPCFTFQHPNPDPCPDNSRYTELSWRVEVGTVLHGFAGYFETRLYGDVTLSIRPETHSPGLFSWFPIFFPIKQPVPVRAGQEVSVAFWRVATPTKVWYEWAVTAPACSALHNPTGRSYTIGL</sequence>
<dbReference type="SUPFAM" id="SSF53335">
    <property type="entry name" value="S-adenosyl-L-methionine-dependent methyltransferases"/>
    <property type="match status" value="1"/>
</dbReference>
<dbReference type="InParanoid" id="A0A674GG82"/>
<evidence type="ECO:0000256" key="2">
    <source>
        <dbReference type="ARBA" id="ARBA00022679"/>
    </source>
</evidence>
<proteinExistence type="predicted"/>
<accession>A0A674GG82</accession>
<name>A0A674GG82_TAEGU</name>